<reference evidence="2 3" key="1">
    <citation type="submission" date="2024-04" db="EMBL/GenBank/DDBJ databases">
        <title>Tritrichomonas musculus Genome.</title>
        <authorList>
            <person name="Alves-Ferreira E."/>
            <person name="Grigg M."/>
            <person name="Lorenzi H."/>
            <person name="Galac M."/>
        </authorList>
    </citation>
    <scope>NUCLEOTIDE SEQUENCE [LARGE SCALE GENOMIC DNA]</scope>
    <source>
        <strain evidence="2 3">EAF2021</strain>
    </source>
</reference>
<keyword evidence="1" id="KW-0732">Signal</keyword>
<proteinExistence type="predicted"/>
<evidence type="ECO:0000256" key="1">
    <source>
        <dbReference type="SAM" id="SignalP"/>
    </source>
</evidence>
<feature type="chain" id="PRO_5046223762" evidence="1">
    <location>
        <begin position="24"/>
        <end position="88"/>
    </location>
</feature>
<dbReference type="Proteomes" id="UP001470230">
    <property type="component" value="Unassembled WGS sequence"/>
</dbReference>
<evidence type="ECO:0000313" key="2">
    <source>
        <dbReference type="EMBL" id="KAK8895344.1"/>
    </source>
</evidence>
<dbReference type="EMBL" id="JAPFFF010000003">
    <property type="protein sequence ID" value="KAK8895344.1"/>
    <property type="molecule type" value="Genomic_DNA"/>
</dbReference>
<dbReference type="SUPFAM" id="SSF57184">
    <property type="entry name" value="Growth factor receptor domain"/>
    <property type="match status" value="1"/>
</dbReference>
<evidence type="ECO:0000313" key="3">
    <source>
        <dbReference type="Proteomes" id="UP001470230"/>
    </source>
</evidence>
<accession>A0ABR2KW54</accession>
<comment type="caution">
    <text evidence="2">The sequence shown here is derived from an EMBL/GenBank/DDBJ whole genome shotgun (WGS) entry which is preliminary data.</text>
</comment>
<protein>
    <submittedName>
        <fullName evidence="2">Uncharacterized protein</fullName>
    </submittedName>
</protein>
<organism evidence="2 3">
    <name type="scientific">Tritrichomonas musculus</name>
    <dbReference type="NCBI Taxonomy" id="1915356"/>
    <lineage>
        <taxon>Eukaryota</taxon>
        <taxon>Metamonada</taxon>
        <taxon>Parabasalia</taxon>
        <taxon>Tritrichomonadida</taxon>
        <taxon>Tritrichomonadidae</taxon>
        <taxon>Tritrichomonas</taxon>
    </lineage>
</organism>
<name>A0ABR2KW54_9EUKA</name>
<gene>
    <name evidence="2" type="ORF">M9Y10_023804</name>
</gene>
<dbReference type="InterPro" id="IPR009030">
    <property type="entry name" value="Growth_fac_rcpt_cys_sf"/>
</dbReference>
<sequence length="88" mass="9769">MQKCSSSCATFSSFSICLSCIQGYLLEGNMCEKQCYDNCLTCKETFNHCDSCRGHYILNGTSCILCSEGCQMCEINDNKTICLRCLDG</sequence>
<keyword evidence="3" id="KW-1185">Reference proteome</keyword>
<feature type="signal peptide" evidence="1">
    <location>
        <begin position="1"/>
        <end position="23"/>
    </location>
</feature>